<evidence type="ECO:0000313" key="3">
    <source>
        <dbReference type="Proteomes" id="UP000727407"/>
    </source>
</evidence>
<protein>
    <submittedName>
        <fullName evidence="2">D-galactonate dehydratase family member protein</fullName>
    </submittedName>
</protein>
<evidence type="ECO:0000313" key="2">
    <source>
        <dbReference type="EMBL" id="KAF5891411.1"/>
    </source>
</evidence>
<reference evidence="2" key="1">
    <citation type="submission" date="2020-07" db="EMBL/GenBank/DDBJ databases">
        <title>Clarias magur genome sequencing, assembly and annotation.</title>
        <authorList>
            <person name="Kushwaha B."/>
            <person name="Kumar R."/>
            <person name="Das P."/>
            <person name="Joshi C.G."/>
            <person name="Kumar D."/>
            <person name="Nagpure N.S."/>
            <person name="Pandey M."/>
            <person name="Agarwal S."/>
            <person name="Srivastava S."/>
            <person name="Singh M."/>
            <person name="Sahoo L."/>
            <person name="Jayasankar P."/>
            <person name="Meher P.K."/>
            <person name="Koringa P.G."/>
            <person name="Iquebal M.A."/>
            <person name="Das S.P."/>
            <person name="Bit A."/>
            <person name="Patnaik S."/>
            <person name="Patel N."/>
            <person name="Shah T.M."/>
            <person name="Hinsu A."/>
            <person name="Jena J.K."/>
        </authorList>
    </citation>
    <scope>NUCLEOTIDE SEQUENCE</scope>
    <source>
        <strain evidence="2">CIFAMagur01</strain>
        <tissue evidence="2">Testis</tissue>
    </source>
</reference>
<feature type="compositionally biased region" description="Polar residues" evidence="1">
    <location>
        <begin position="1"/>
        <end position="10"/>
    </location>
</feature>
<feature type="region of interest" description="Disordered" evidence="1">
    <location>
        <begin position="1"/>
        <end position="37"/>
    </location>
</feature>
<accession>A0A8J4TTG0</accession>
<dbReference type="Proteomes" id="UP000727407">
    <property type="component" value="Unassembled WGS sequence"/>
</dbReference>
<dbReference type="AlphaFoldDB" id="A0A8J4TTG0"/>
<organism evidence="2 3">
    <name type="scientific">Clarias magur</name>
    <name type="common">Asian catfish</name>
    <name type="synonym">Macropteronotus magur</name>
    <dbReference type="NCBI Taxonomy" id="1594786"/>
    <lineage>
        <taxon>Eukaryota</taxon>
        <taxon>Metazoa</taxon>
        <taxon>Chordata</taxon>
        <taxon>Craniata</taxon>
        <taxon>Vertebrata</taxon>
        <taxon>Euteleostomi</taxon>
        <taxon>Actinopterygii</taxon>
        <taxon>Neopterygii</taxon>
        <taxon>Teleostei</taxon>
        <taxon>Ostariophysi</taxon>
        <taxon>Siluriformes</taxon>
        <taxon>Clariidae</taxon>
        <taxon>Clarias</taxon>
    </lineage>
</organism>
<keyword evidence="3" id="KW-1185">Reference proteome</keyword>
<proteinExistence type="predicted"/>
<sequence length="66" mass="7379">METTRGSGWTQDRWPDGTVWTFGKRPNGDTVKHGGGSRTLRFTDPEVLGVMMSLSELVRVTWGKVL</sequence>
<feature type="non-terminal residue" evidence="2">
    <location>
        <position position="66"/>
    </location>
</feature>
<gene>
    <name evidence="2" type="ORF">DAT39_018893</name>
</gene>
<comment type="caution">
    <text evidence="2">The sequence shown here is derived from an EMBL/GenBank/DDBJ whole genome shotgun (WGS) entry which is preliminary data.</text>
</comment>
<evidence type="ECO:0000256" key="1">
    <source>
        <dbReference type="SAM" id="MobiDB-lite"/>
    </source>
</evidence>
<name>A0A8J4TTG0_CLAMG</name>
<dbReference type="EMBL" id="QNUK01000588">
    <property type="protein sequence ID" value="KAF5891411.1"/>
    <property type="molecule type" value="Genomic_DNA"/>
</dbReference>